<sequence>MSGDAAAVLTACDPAFVLEAERGLALSIEARSRVEPREAWRWLAMRIARQPYDLRAHAQRVRLLAETGEGSRLFGALVDLFLVLGDKGRELRGALLALARPALDPDDHAWLQSHLAAGLPRETGLPFALGSVVAHGAYGSGPLVSGQAVAAAPVAEPPAGDPYADDPFYVPPELKA</sequence>
<dbReference type="EMBL" id="JBBUTF010000012">
    <property type="protein sequence ID" value="MEK8027152.1"/>
    <property type="molecule type" value="Genomic_DNA"/>
</dbReference>
<evidence type="ECO:0000256" key="1">
    <source>
        <dbReference type="SAM" id="MobiDB-lite"/>
    </source>
</evidence>
<proteinExistence type="predicted"/>
<dbReference type="Proteomes" id="UP001368500">
    <property type="component" value="Unassembled WGS sequence"/>
</dbReference>
<comment type="caution">
    <text evidence="2">The sequence shown here is derived from an EMBL/GenBank/DDBJ whole genome shotgun (WGS) entry which is preliminary data.</text>
</comment>
<accession>A0ABU9BDV9</accession>
<gene>
    <name evidence="2" type="ORF">AACH11_14380</name>
</gene>
<protein>
    <submittedName>
        <fullName evidence="2">Uncharacterized protein</fullName>
    </submittedName>
</protein>
<name>A0ABU9BDV9_9BURK</name>
<feature type="region of interest" description="Disordered" evidence="1">
    <location>
        <begin position="157"/>
        <end position="176"/>
    </location>
</feature>
<keyword evidence="3" id="KW-1185">Reference proteome</keyword>
<reference evidence="2 3" key="1">
    <citation type="submission" date="2024-04" db="EMBL/GenBank/DDBJ databases">
        <title>Novel species of the genus Ideonella isolated from streams.</title>
        <authorList>
            <person name="Lu H."/>
        </authorList>
    </citation>
    <scope>NUCLEOTIDE SEQUENCE [LARGE SCALE GENOMIC DNA]</scope>
    <source>
        <strain evidence="2 3">BYS139W</strain>
    </source>
</reference>
<dbReference type="RefSeq" id="WP_341374926.1">
    <property type="nucleotide sequence ID" value="NZ_JBBUTF010000012.1"/>
</dbReference>
<evidence type="ECO:0000313" key="2">
    <source>
        <dbReference type="EMBL" id="MEK8027152.1"/>
    </source>
</evidence>
<evidence type="ECO:0000313" key="3">
    <source>
        <dbReference type="Proteomes" id="UP001368500"/>
    </source>
</evidence>
<organism evidence="2 3">
    <name type="scientific">Pseudaquabacterium rugosum</name>
    <dbReference type="NCBI Taxonomy" id="2984194"/>
    <lineage>
        <taxon>Bacteria</taxon>
        <taxon>Pseudomonadati</taxon>
        <taxon>Pseudomonadota</taxon>
        <taxon>Betaproteobacteria</taxon>
        <taxon>Burkholderiales</taxon>
        <taxon>Sphaerotilaceae</taxon>
        <taxon>Pseudaquabacterium</taxon>
    </lineage>
</organism>